<dbReference type="AlphaFoldDB" id="F2IFT0"/>
<dbReference type="HOGENOM" id="CLU_1746944_0_0_10"/>
<name>F2IFT0_FLUTR</name>
<organism evidence="1 2">
    <name type="scientific">Fluviicola taffensis (strain DSM 16823 / NCIMB 13979 / RW262)</name>
    <dbReference type="NCBI Taxonomy" id="755732"/>
    <lineage>
        <taxon>Bacteria</taxon>
        <taxon>Pseudomonadati</taxon>
        <taxon>Bacteroidota</taxon>
        <taxon>Flavobacteriia</taxon>
        <taxon>Flavobacteriales</taxon>
        <taxon>Crocinitomicaceae</taxon>
        <taxon>Fluviicola</taxon>
    </lineage>
</organism>
<gene>
    <name evidence="1" type="ordered locus">Fluta_0533</name>
</gene>
<dbReference type="Proteomes" id="UP000007463">
    <property type="component" value="Chromosome"/>
</dbReference>
<proteinExistence type="predicted"/>
<dbReference type="KEGG" id="fte:Fluta_0533"/>
<evidence type="ECO:0000313" key="2">
    <source>
        <dbReference type="Proteomes" id="UP000007463"/>
    </source>
</evidence>
<dbReference type="STRING" id="755732.Fluta_0533"/>
<accession>F2IFT0</accession>
<evidence type="ECO:0000313" key="1">
    <source>
        <dbReference type="EMBL" id="AEA42538.1"/>
    </source>
</evidence>
<keyword evidence="2" id="KW-1185">Reference proteome</keyword>
<dbReference type="PROSITE" id="PS51257">
    <property type="entry name" value="PROKAR_LIPOPROTEIN"/>
    <property type="match status" value="1"/>
</dbReference>
<reference evidence="2" key="2">
    <citation type="submission" date="2011-02" db="EMBL/GenBank/DDBJ databases">
        <title>The complete genome of Fluviicola taffensis DSM 16823.</title>
        <authorList>
            <consortium name="US DOE Joint Genome Institute (JGI-PGF)"/>
            <person name="Lucas S."/>
            <person name="Copeland A."/>
            <person name="Lapidus A."/>
            <person name="Bruce D."/>
            <person name="Goodwin L."/>
            <person name="Pitluck S."/>
            <person name="Kyrpides N."/>
            <person name="Mavromatis K."/>
            <person name="Ivanova N."/>
            <person name="Mikhailova N."/>
            <person name="Pagani I."/>
            <person name="Chertkov O."/>
            <person name="Detter J.C."/>
            <person name="Han C."/>
            <person name="Tapia R."/>
            <person name="Land M."/>
            <person name="Hauser L."/>
            <person name="Markowitz V."/>
            <person name="Cheng J.-F."/>
            <person name="Hugenholtz P."/>
            <person name="Woyke T."/>
            <person name="Wu D."/>
            <person name="Tindall B."/>
            <person name="Pomrenke H.G."/>
            <person name="Brambilla E."/>
            <person name="Klenk H.-P."/>
            <person name="Eisen J.A."/>
        </authorList>
    </citation>
    <scope>NUCLEOTIDE SEQUENCE [LARGE SCALE GENOMIC DNA]</scope>
    <source>
        <strain evidence="2">DSM 16823 / RW262 / RW262</strain>
    </source>
</reference>
<evidence type="ECO:0008006" key="3">
    <source>
        <dbReference type="Google" id="ProtNLM"/>
    </source>
</evidence>
<dbReference type="EMBL" id="CP002542">
    <property type="protein sequence ID" value="AEA42538.1"/>
    <property type="molecule type" value="Genomic_DNA"/>
</dbReference>
<sequence precursor="true">MYKLSSLLILLLLLISCTLTGEQENRLSKQLSKYIKSYNTHNTLEYAGLTHPSAVKYYTALGDSNFINHFGLDIENEGAELDNLLYREMKTDGNWMERKYTIERKTIEENNRSYELYALSSDGGDNWFFLTEDDYFLDKIPLKKRLFSK</sequence>
<reference evidence="1 2" key="1">
    <citation type="journal article" date="2011" name="Stand. Genomic Sci.">
        <title>Complete genome sequence of the gliding freshwater bacterium Fluviicola taffensis type strain (RW262).</title>
        <authorList>
            <person name="Woyke T."/>
            <person name="Chertkov O."/>
            <person name="Lapidus A."/>
            <person name="Nolan M."/>
            <person name="Lucas S."/>
            <person name="Del Rio T.G."/>
            <person name="Tice H."/>
            <person name="Cheng J.F."/>
            <person name="Tapia R."/>
            <person name="Han C."/>
            <person name="Goodwin L."/>
            <person name="Pitluck S."/>
            <person name="Liolios K."/>
            <person name="Pagani I."/>
            <person name="Ivanova N."/>
            <person name="Huntemann M."/>
            <person name="Mavromatis K."/>
            <person name="Mikhailova N."/>
            <person name="Pati A."/>
            <person name="Chen A."/>
            <person name="Palaniappan K."/>
            <person name="Land M."/>
            <person name="Hauser L."/>
            <person name="Brambilla E.M."/>
            <person name="Rohde M."/>
            <person name="Mwirichia R."/>
            <person name="Sikorski J."/>
            <person name="Tindall B.J."/>
            <person name="Goker M."/>
            <person name="Bristow J."/>
            <person name="Eisen J.A."/>
            <person name="Markowitz V."/>
            <person name="Hugenholtz P."/>
            <person name="Klenk H.P."/>
            <person name="Kyrpides N.C."/>
        </authorList>
    </citation>
    <scope>NUCLEOTIDE SEQUENCE [LARGE SCALE GENOMIC DNA]</scope>
    <source>
        <strain evidence="2">DSM 16823 / RW262 / RW262</strain>
    </source>
</reference>
<protein>
    <recommendedName>
        <fullName evidence="3">Lipoprotein</fullName>
    </recommendedName>
</protein>